<dbReference type="InterPro" id="IPR012337">
    <property type="entry name" value="RNaseH-like_sf"/>
</dbReference>
<sequence>MNLGNLLASKLHISSPGHDVTLGKTITEFRGSKQTYDALLVIDVEATCQAGTDFAWPNEIIEWPVCLMRWMDKDGPSGVAKDLRIVDEFRAFVKPTWRPVLSKFCTELTGIEQADVDSAPTFPEVLASFRGFLVKNGLLDAETDERLCRFCFSSDGPWDLRDFLVKQCFISKIDIPPWIPIDFLDTRIVVQGHVRKDFPDGSRVHLNKRARSPSIVAQLRGLGLEPFAGRQHCGIDDARNVARILAELGRRGAKLQPNSSIDHKRRWPWMGKKGLILEEYIAGAP</sequence>
<dbReference type="RefSeq" id="XP_007389108.1">
    <property type="nucleotide sequence ID" value="XM_007389046.1"/>
</dbReference>
<feature type="domain" description="Exonuclease" evidence="4">
    <location>
        <begin position="38"/>
        <end position="254"/>
    </location>
</feature>
<dbReference type="InterPro" id="IPR036397">
    <property type="entry name" value="RNaseH_sf"/>
</dbReference>
<protein>
    <recommendedName>
        <fullName evidence="4">Exonuclease domain-containing protein</fullName>
    </recommendedName>
</protein>
<evidence type="ECO:0000256" key="3">
    <source>
        <dbReference type="ARBA" id="ARBA00022839"/>
    </source>
</evidence>
<proteinExistence type="predicted"/>
<name>R7S2Z1_PUNST</name>
<evidence type="ECO:0000313" key="6">
    <source>
        <dbReference type="Proteomes" id="UP000054196"/>
    </source>
</evidence>
<organism evidence="5 6">
    <name type="scientific">Punctularia strigosozonata (strain HHB-11173)</name>
    <name type="common">White-rot fungus</name>
    <dbReference type="NCBI Taxonomy" id="741275"/>
    <lineage>
        <taxon>Eukaryota</taxon>
        <taxon>Fungi</taxon>
        <taxon>Dikarya</taxon>
        <taxon>Basidiomycota</taxon>
        <taxon>Agaricomycotina</taxon>
        <taxon>Agaricomycetes</taxon>
        <taxon>Corticiales</taxon>
        <taxon>Punctulariaceae</taxon>
        <taxon>Punctularia</taxon>
    </lineage>
</organism>
<dbReference type="eggNOG" id="KOG0542">
    <property type="taxonomic scope" value="Eukaryota"/>
</dbReference>
<dbReference type="EMBL" id="JH687560">
    <property type="protein sequence ID" value="EIN03621.1"/>
    <property type="molecule type" value="Genomic_DNA"/>
</dbReference>
<dbReference type="Gene3D" id="3.30.420.10">
    <property type="entry name" value="Ribonuclease H-like superfamily/Ribonuclease H"/>
    <property type="match status" value="1"/>
</dbReference>
<keyword evidence="6" id="KW-1185">Reference proteome</keyword>
<keyword evidence="3" id="KW-0269">Exonuclease</keyword>
<dbReference type="SUPFAM" id="SSF53098">
    <property type="entry name" value="Ribonuclease H-like"/>
    <property type="match status" value="1"/>
</dbReference>
<evidence type="ECO:0000313" key="5">
    <source>
        <dbReference type="EMBL" id="EIN03621.1"/>
    </source>
</evidence>
<dbReference type="CDD" id="cd06133">
    <property type="entry name" value="ERI-1_3'hExo_like"/>
    <property type="match status" value="1"/>
</dbReference>
<evidence type="ECO:0000259" key="4">
    <source>
        <dbReference type="SMART" id="SM00479"/>
    </source>
</evidence>
<dbReference type="GeneID" id="18881747"/>
<evidence type="ECO:0000256" key="2">
    <source>
        <dbReference type="ARBA" id="ARBA00022801"/>
    </source>
</evidence>
<keyword evidence="1" id="KW-0540">Nuclease</keyword>
<dbReference type="GO" id="GO:0000175">
    <property type="term" value="F:3'-5'-RNA exonuclease activity"/>
    <property type="evidence" value="ECO:0007669"/>
    <property type="project" value="InterPro"/>
</dbReference>
<evidence type="ECO:0000256" key="1">
    <source>
        <dbReference type="ARBA" id="ARBA00022722"/>
    </source>
</evidence>
<dbReference type="InterPro" id="IPR013520">
    <property type="entry name" value="Ribonucl_H"/>
</dbReference>
<dbReference type="InterPro" id="IPR047201">
    <property type="entry name" value="ERI-1_3'hExo-like"/>
</dbReference>
<dbReference type="AlphaFoldDB" id="R7S2Z1"/>
<dbReference type="SMART" id="SM00479">
    <property type="entry name" value="EXOIII"/>
    <property type="match status" value="1"/>
</dbReference>
<dbReference type="OMA" id="FNYANEI"/>
<dbReference type="InterPro" id="IPR051274">
    <property type="entry name" value="3-5_Exoribonuclease"/>
</dbReference>
<dbReference type="OrthoDB" id="448399at2759"/>
<dbReference type="Pfam" id="PF00929">
    <property type="entry name" value="RNase_T"/>
    <property type="match status" value="1"/>
</dbReference>
<accession>R7S2Z1</accession>
<reference evidence="6" key="1">
    <citation type="journal article" date="2012" name="Science">
        <title>The Paleozoic origin of enzymatic lignin decomposition reconstructed from 31 fungal genomes.</title>
        <authorList>
            <person name="Floudas D."/>
            <person name="Binder M."/>
            <person name="Riley R."/>
            <person name="Barry K."/>
            <person name="Blanchette R.A."/>
            <person name="Henrissat B."/>
            <person name="Martinez A.T."/>
            <person name="Otillar R."/>
            <person name="Spatafora J.W."/>
            <person name="Yadav J.S."/>
            <person name="Aerts A."/>
            <person name="Benoit I."/>
            <person name="Boyd A."/>
            <person name="Carlson A."/>
            <person name="Copeland A."/>
            <person name="Coutinho P.M."/>
            <person name="de Vries R.P."/>
            <person name="Ferreira P."/>
            <person name="Findley K."/>
            <person name="Foster B."/>
            <person name="Gaskell J."/>
            <person name="Glotzer D."/>
            <person name="Gorecki P."/>
            <person name="Heitman J."/>
            <person name="Hesse C."/>
            <person name="Hori C."/>
            <person name="Igarashi K."/>
            <person name="Jurgens J.A."/>
            <person name="Kallen N."/>
            <person name="Kersten P."/>
            <person name="Kohler A."/>
            <person name="Kuees U."/>
            <person name="Kumar T.K.A."/>
            <person name="Kuo A."/>
            <person name="LaButti K."/>
            <person name="Larrondo L.F."/>
            <person name="Lindquist E."/>
            <person name="Ling A."/>
            <person name="Lombard V."/>
            <person name="Lucas S."/>
            <person name="Lundell T."/>
            <person name="Martin R."/>
            <person name="McLaughlin D.J."/>
            <person name="Morgenstern I."/>
            <person name="Morin E."/>
            <person name="Murat C."/>
            <person name="Nagy L.G."/>
            <person name="Nolan M."/>
            <person name="Ohm R.A."/>
            <person name="Patyshakuliyeva A."/>
            <person name="Rokas A."/>
            <person name="Ruiz-Duenas F.J."/>
            <person name="Sabat G."/>
            <person name="Salamov A."/>
            <person name="Samejima M."/>
            <person name="Schmutz J."/>
            <person name="Slot J.C."/>
            <person name="St John F."/>
            <person name="Stenlid J."/>
            <person name="Sun H."/>
            <person name="Sun S."/>
            <person name="Syed K."/>
            <person name="Tsang A."/>
            <person name="Wiebenga A."/>
            <person name="Young D."/>
            <person name="Pisabarro A."/>
            <person name="Eastwood D.C."/>
            <person name="Martin F."/>
            <person name="Cullen D."/>
            <person name="Grigoriev I.V."/>
            <person name="Hibbett D.S."/>
        </authorList>
    </citation>
    <scope>NUCLEOTIDE SEQUENCE [LARGE SCALE GENOMIC DNA]</scope>
    <source>
        <strain evidence="6">HHB-11173 SS5</strain>
    </source>
</reference>
<dbReference type="HOGENOM" id="CLU_037266_1_0_1"/>
<dbReference type="GO" id="GO:0003676">
    <property type="term" value="F:nucleic acid binding"/>
    <property type="evidence" value="ECO:0007669"/>
    <property type="project" value="InterPro"/>
</dbReference>
<keyword evidence="2" id="KW-0378">Hydrolase</keyword>
<dbReference type="PANTHER" id="PTHR23044:SF61">
    <property type="entry name" value="3'-5' EXORIBONUCLEASE 1-RELATED"/>
    <property type="match status" value="1"/>
</dbReference>
<dbReference type="KEGG" id="psq:PUNSTDRAFT_146951"/>
<dbReference type="PANTHER" id="PTHR23044">
    <property type="entry name" value="3'-5' EXONUCLEASE ERI1-RELATED"/>
    <property type="match status" value="1"/>
</dbReference>
<gene>
    <name evidence="5" type="ORF">PUNSTDRAFT_146951</name>
</gene>
<dbReference type="Proteomes" id="UP000054196">
    <property type="component" value="Unassembled WGS sequence"/>
</dbReference>